<gene>
    <name evidence="1" type="ORF">NC653_002716</name>
</gene>
<dbReference type="Proteomes" id="UP001164929">
    <property type="component" value="Chromosome 1"/>
</dbReference>
<sequence>MPRVKNPPLDDRSETFSFLSLPKLNIIQPPRSLQILNDSSSSTRSKLVLAMETLTSLSAKVFTKNNKKTLSPSRSALLGRSDFVFSPSPNLKRLHLII</sequence>
<dbReference type="AlphaFoldDB" id="A0AAD6RPL6"/>
<keyword evidence="2" id="KW-1185">Reference proteome</keyword>
<accession>A0AAD6RPL6</accession>
<organism evidence="1 2">
    <name type="scientific">Populus alba x Populus x berolinensis</name>
    <dbReference type="NCBI Taxonomy" id="444605"/>
    <lineage>
        <taxon>Eukaryota</taxon>
        <taxon>Viridiplantae</taxon>
        <taxon>Streptophyta</taxon>
        <taxon>Embryophyta</taxon>
        <taxon>Tracheophyta</taxon>
        <taxon>Spermatophyta</taxon>
        <taxon>Magnoliopsida</taxon>
        <taxon>eudicotyledons</taxon>
        <taxon>Gunneridae</taxon>
        <taxon>Pentapetalae</taxon>
        <taxon>rosids</taxon>
        <taxon>fabids</taxon>
        <taxon>Malpighiales</taxon>
        <taxon>Salicaceae</taxon>
        <taxon>Saliceae</taxon>
        <taxon>Populus</taxon>
    </lineage>
</organism>
<proteinExistence type="predicted"/>
<comment type="caution">
    <text evidence="1">The sequence shown here is derived from an EMBL/GenBank/DDBJ whole genome shotgun (WGS) entry which is preliminary data.</text>
</comment>
<evidence type="ECO:0000313" key="1">
    <source>
        <dbReference type="EMBL" id="KAJ7012754.1"/>
    </source>
</evidence>
<reference evidence="1 2" key="1">
    <citation type="journal article" date="2023" name="Mol. Ecol. Resour.">
        <title>Chromosome-level genome assembly of a triploid poplar Populus alba 'Berolinensis'.</title>
        <authorList>
            <person name="Chen S."/>
            <person name="Yu Y."/>
            <person name="Wang X."/>
            <person name="Wang S."/>
            <person name="Zhang T."/>
            <person name="Zhou Y."/>
            <person name="He R."/>
            <person name="Meng N."/>
            <person name="Wang Y."/>
            <person name="Liu W."/>
            <person name="Liu Z."/>
            <person name="Liu J."/>
            <person name="Guo Q."/>
            <person name="Huang H."/>
            <person name="Sederoff R.R."/>
            <person name="Wang G."/>
            <person name="Qu G."/>
            <person name="Chen S."/>
        </authorList>
    </citation>
    <scope>NUCLEOTIDE SEQUENCE [LARGE SCALE GENOMIC DNA]</scope>
    <source>
        <strain evidence="1">SC-2020</strain>
    </source>
</reference>
<dbReference type="EMBL" id="JAQIZT010000001">
    <property type="protein sequence ID" value="KAJ7012754.1"/>
    <property type="molecule type" value="Genomic_DNA"/>
</dbReference>
<protein>
    <submittedName>
        <fullName evidence="1">Uncharacterized protein</fullName>
    </submittedName>
</protein>
<evidence type="ECO:0000313" key="2">
    <source>
        <dbReference type="Proteomes" id="UP001164929"/>
    </source>
</evidence>
<name>A0AAD6RPL6_9ROSI</name>